<keyword evidence="8" id="KW-1185">Reference proteome</keyword>
<proteinExistence type="predicted"/>
<feature type="region of interest" description="Disordered" evidence="5">
    <location>
        <begin position="1"/>
        <end position="35"/>
    </location>
</feature>
<sequence>MGERTAEPERGAGPEATDEGAAGPPTGLRERKRERTRRALSDAAITLFLRHGFDQVSVADIAAAAEVSKPTLFRYFPAKEDLVLHRITDHEGEYARVVRERPEGEAPLAALRRHFTARLRAHDPVTGLNDDPEVLAYRRLLYATPSLLARLTHYTSRDQDALAEALREAAPAVPHDLLPDLAAAQLIAQHQVLARANWHRIEAGRTAAEVQPEAEADAERAFSLLGDGLRPYYG</sequence>
<dbReference type="GO" id="GO:0003700">
    <property type="term" value="F:DNA-binding transcription factor activity"/>
    <property type="evidence" value="ECO:0007669"/>
    <property type="project" value="TreeGrafter"/>
</dbReference>
<feature type="domain" description="HTH tetR-type" evidence="6">
    <location>
        <begin position="34"/>
        <end position="94"/>
    </location>
</feature>
<reference evidence="7 8" key="1">
    <citation type="submission" date="2020-07" db="EMBL/GenBank/DDBJ databases">
        <title>Sequencing the genomes of 1000 actinobacteria strains.</title>
        <authorList>
            <person name="Klenk H.-P."/>
        </authorList>
    </citation>
    <scope>NUCLEOTIDE SEQUENCE [LARGE SCALE GENOMIC DNA]</scope>
    <source>
        <strain evidence="7 8">DSM 42178</strain>
    </source>
</reference>
<dbReference type="PANTHER" id="PTHR30055:SF234">
    <property type="entry name" value="HTH-TYPE TRANSCRIPTIONAL REGULATOR BETI"/>
    <property type="match status" value="1"/>
</dbReference>
<feature type="DNA-binding region" description="H-T-H motif" evidence="4">
    <location>
        <begin position="57"/>
        <end position="76"/>
    </location>
</feature>
<dbReference type="EMBL" id="JACBZD010000001">
    <property type="protein sequence ID" value="NYI06931.1"/>
    <property type="molecule type" value="Genomic_DNA"/>
</dbReference>
<comment type="caution">
    <text evidence="7">The sequence shown here is derived from an EMBL/GenBank/DDBJ whole genome shotgun (WGS) entry which is preliminary data.</text>
</comment>
<feature type="compositionally biased region" description="Basic and acidic residues" evidence="5">
    <location>
        <begin position="1"/>
        <end position="12"/>
    </location>
</feature>
<evidence type="ECO:0000256" key="4">
    <source>
        <dbReference type="PROSITE-ProRule" id="PRU00335"/>
    </source>
</evidence>
<name>A0A853A8F8_9ACTN</name>
<evidence type="ECO:0000313" key="7">
    <source>
        <dbReference type="EMBL" id="NYI06931.1"/>
    </source>
</evidence>
<dbReference type="Proteomes" id="UP000567795">
    <property type="component" value="Unassembled WGS sequence"/>
</dbReference>
<dbReference type="FunFam" id="1.10.10.60:FF:000141">
    <property type="entry name" value="TetR family transcriptional regulator"/>
    <property type="match status" value="1"/>
</dbReference>
<dbReference type="PRINTS" id="PR00455">
    <property type="entry name" value="HTHTETR"/>
</dbReference>
<keyword evidence="2 4" id="KW-0238">DNA-binding</keyword>
<evidence type="ECO:0000256" key="1">
    <source>
        <dbReference type="ARBA" id="ARBA00023015"/>
    </source>
</evidence>
<keyword evidence="1" id="KW-0805">Transcription regulation</keyword>
<dbReference type="InterPro" id="IPR050109">
    <property type="entry name" value="HTH-type_TetR-like_transc_reg"/>
</dbReference>
<gene>
    <name evidence="7" type="ORF">FHU37_003874</name>
</gene>
<dbReference type="Pfam" id="PF00440">
    <property type="entry name" value="TetR_N"/>
    <property type="match status" value="1"/>
</dbReference>
<evidence type="ECO:0000256" key="2">
    <source>
        <dbReference type="ARBA" id="ARBA00023125"/>
    </source>
</evidence>
<dbReference type="AlphaFoldDB" id="A0A853A8F8"/>
<dbReference type="InterPro" id="IPR023772">
    <property type="entry name" value="DNA-bd_HTH_TetR-type_CS"/>
</dbReference>
<dbReference type="SUPFAM" id="SSF46689">
    <property type="entry name" value="Homeodomain-like"/>
    <property type="match status" value="1"/>
</dbReference>
<evidence type="ECO:0000256" key="3">
    <source>
        <dbReference type="ARBA" id="ARBA00023163"/>
    </source>
</evidence>
<dbReference type="GO" id="GO:0000976">
    <property type="term" value="F:transcription cis-regulatory region binding"/>
    <property type="evidence" value="ECO:0007669"/>
    <property type="project" value="TreeGrafter"/>
</dbReference>
<dbReference type="PROSITE" id="PS01081">
    <property type="entry name" value="HTH_TETR_1"/>
    <property type="match status" value="1"/>
</dbReference>
<dbReference type="PROSITE" id="PS50977">
    <property type="entry name" value="HTH_TETR_2"/>
    <property type="match status" value="1"/>
</dbReference>
<dbReference type="PANTHER" id="PTHR30055">
    <property type="entry name" value="HTH-TYPE TRANSCRIPTIONAL REGULATOR RUTR"/>
    <property type="match status" value="1"/>
</dbReference>
<evidence type="ECO:0000313" key="8">
    <source>
        <dbReference type="Proteomes" id="UP000567795"/>
    </source>
</evidence>
<dbReference type="GO" id="GO:0045892">
    <property type="term" value="P:negative regulation of DNA-templated transcription"/>
    <property type="evidence" value="ECO:0007669"/>
    <property type="project" value="UniProtKB-ARBA"/>
</dbReference>
<dbReference type="Gene3D" id="1.10.357.10">
    <property type="entry name" value="Tetracycline Repressor, domain 2"/>
    <property type="match status" value="1"/>
</dbReference>
<evidence type="ECO:0000256" key="5">
    <source>
        <dbReference type="SAM" id="MobiDB-lite"/>
    </source>
</evidence>
<accession>A0A853A8F8</accession>
<dbReference type="InterPro" id="IPR001647">
    <property type="entry name" value="HTH_TetR"/>
</dbReference>
<dbReference type="InterPro" id="IPR009057">
    <property type="entry name" value="Homeodomain-like_sf"/>
</dbReference>
<organism evidence="7 8">
    <name type="scientific">Allostreptomyces psammosilenae</name>
    <dbReference type="NCBI Taxonomy" id="1892865"/>
    <lineage>
        <taxon>Bacteria</taxon>
        <taxon>Bacillati</taxon>
        <taxon>Actinomycetota</taxon>
        <taxon>Actinomycetes</taxon>
        <taxon>Kitasatosporales</taxon>
        <taxon>Streptomycetaceae</taxon>
        <taxon>Allostreptomyces</taxon>
    </lineage>
</organism>
<evidence type="ECO:0000259" key="6">
    <source>
        <dbReference type="PROSITE" id="PS50977"/>
    </source>
</evidence>
<dbReference type="Gene3D" id="1.10.10.60">
    <property type="entry name" value="Homeodomain-like"/>
    <property type="match status" value="1"/>
</dbReference>
<keyword evidence="3" id="KW-0804">Transcription</keyword>
<protein>
    <submittedName>
        <fullName evidence="7">AcrR family transcriptional regulator</fullName>
    </submittedName>
</protein>